<dbReference type="Proteomes" id="UP001140234">
    <property type="component" value="Unassembled WGS sequence"/>
</dbReference>
<sequence>WVPGKPQFRVCDRKRFLKTLKAHGLKATRFQSVTKNMRDYSFVALDDARRRIPGADGKLWISYENENFRQGRRDLLEKMQRRRQGDKTESPEGPSSPD</sequence>
<gene>
    <name evidence="1" type="ORF">IWQ57_002214</name>
</gene>
<comment type="caution">
    <text evidence="1">The sequence shown here is derived from an EMBL/GenBank/DDBJ whole genome shotgun (WGS) entry which is preliminary data.</text>
</comment>
<keyword evidence="2" id="KW-1185">Reference proteome</keyword>
<protein>
    <submittedName>
        <fullName evidence="1">Uncharacterized protein</fullName>
    </submittedName>
</protein>
<evidence type="ECO:0000313" key="2">
    <source>
        <dbReference type="Proteomes" id="UP001140234"/>
    </source>
</evidence>
<proteinExistence type="predicted"/>
<accession>A0ACC1K139</accession>
<reference evidence="1" key="1">
    <citation type="submission" date="2022-07" db="EMBL/GenBank/DDBJ databases">
        <title>Phylogenomic reconstructions and comparative analyses of Kickxellomycotina fungi.</title>
        <authorList>
            <person name="Reynolds N.K."/>
            <person name="Stajich J.E."/>
            <person name="Barry K."/>
            <person name="Grigoriev I.V."/>
            <person name="Crous P."/>
            <person name="Smith M.E."/>
        </authorList>
    </citation>
    <scope>NUCLEOTIDE SEQUENCE</scope>
    <source>
        <strain evidence="1">CBS 109366</strain>
    </source>
</reference>
<feature type="non-terminal residue" evidence="1">
    <location>
        <position position="1"/>
    </location>
</feature>
<organism evidence="1 2">
    <name type="scientific">Coemansia nantahalensis</name>
    <dbReference type="NCBI Taxonomy" id="2789366"/>
    <lineage>
        <taxon>Eukaryota</taxon>
        <taxon>Fungi</taxon>
        <taxon>Fungi incertae sedis</taxon>
        <taxon>Zoopagomycota</taxon>
        <taxon>Kickxellomycotina</taxon>
        <taxon>Kickxellomycetes</taxon>
        <taxon>Kickxellales</taxon>
        <taxon>Kickxellaceae</taxon>
        <taxon>Coemansia</taxon>
    </lineage>
</organism>
<name>A0ACC1K139_9FUNG</name>
<evidence type="ECO:0000313" key="1">
    <source>
        <dbReference type="EMBL" id="KAJ2771445.1"/>
    </source>
</evidence>
<dbReference type="EMBL" id="JANBUJ010000535">
    <property type="protein sequence ID" value="KAJ2771445.1"/>
    <property type="molecule type" value="Genomic_DNA"/>
</dbReference>